<protein>
    <submittedName>
        <fullName evidence="2">Uncharacterized protein</fullName>
    </submittedName>
</protein>
<gene>
    <name evidence="2" type="ORF">C5F46_12810</name>
</gene>
<evidence type="ECO:0000313" key="3">
    <source>
        <dbReference type="Proteomes" id="UP000241899"/>
    </source>
</evidence>
<evidence type="ECO:0000313" key="2">
    <source>
        <dbReference type="EMBL" id="PTE16744.1"/>
    </source>
</evidence>
<keyword evidence="3" id="KW-1185">Reference proteome</keyword>
<evidence type="ECO:0000256" key="1">
    <source>
        <dbReference type="SAM" id="MobiDB-lite"/>
    </source>
</evidence>
<reference evidence="2 3" key="1">
    <citation type="submission" date="2018-03" db="EMBL/GenBank/DDBJ databases">
        <title>Rhodobacter veldkampii.</title>
        <authorList>
            <person name="Meyer T.E."/>
            <person name="Miller S."/>
            <person name="Lodha T."/>
            <person name="Gandham S."/>
            <person name="Chintalapati S."/>
            <person name="Chintalapati V.R."/>
        </authorList>
    </citation>
    <scope>NUCLEOTIDE SEQUENCE [LARGE SCALE GENOMIC DNA]</scope>
    <source>
        <strain evidence="2 3">DSM 11550</strain>
    </source>
</reference>
<accession>A0A2T4JFQ1</accession>
<dbReference type="AlphaFoldDB" id="A0A2T4JFQ1"/>
<name>A0A2T4JFQ1_9RHOB</name>
<proteinExistence type="predicted"/>
<dbReference type="EMBL" id="PZKF01000034">
    <property type="protein sequence ID" value="PTE16744.1"/>
    <property type="molecule type" value="Genomic_DNA"/>
</dbReference>
<organism evidence="2 3">
    <name type="scientific">Phaeovulum veldkampii DSM 11550</name>
    <dbReference type="NCBI Taxonomy" id="1185920"/>
    <lineage>
        <taxon>Bacteria</taxon>
        <taxon>Pseudomonadati</taxon>
        <taxon>Pseudomonadota</taxon>
        <taxon>Alphaproteobacteria</taxon>
        <taxon>Rhodobacterales</taxon>
        <taxon>Paracoccaceae</taxon>
        <taxon>Phaeovulum</taxon>
    </lineage>
</organism>
<feature type="region of interest" description="Disordered" evidence="1">
    <location>
        <begin position="1"/>
        <end position="101"/>
    </location>
</feature>
<sequence length="157" mass="16652">MTGGTLPAAHPRAATMTTATTTAAATATAPASPARPTAPPAAEARAPRPKARTDRMPRRMRTGKGRRGRRTVPPAPPNPRPDRAAPPAVPAAWEPRRGSRDEGCYLSLGAAFGAGRSAARNPGRRQHGAILRQCRDWLDRKHGLSGRLRPERAPAGR</sequence>
<feature type="compositionally biased region" description="Low complexity" evidence="1">
    <location>
        <begin position="7"/>
        <end position="44"/>
    </location>
</feature>
<comment type="caution">
    <text evidence="2">The sequence shown here is derived from an EMBL/GenBank/DDBJ whole genome shotgun (WGS) entry which is preliminary data.</text>
</comment>
<dbReference type="Proteomes" id="UP000241899">
    <property type="component" value="Unassembled WGS sequence"/>
</dbReference>
<feature type="compositionally biased region" description="Basic residues" evidence="1">
    <location>
        <begin position="58"/>
        <end position="70"/>
    </location>
</feature>